<protein>
    <submittedName>
        <fullName evidence="1">Uncharacterized protein</fullName>
    </submittedName>
</protein>
<gene>
    <name evidence="1" type="ORF">TWF694_001724</name>
</gene>
<accession>A0AAV9X4K1</accession>
<dbReference type="AlphaFoldDB" id="A0AAV9X4K1"/>
<dbReference type="Proteomes" id="UP001365542">
    <property type="component" value="Unassembled WGS sequence"/>
</dbReference>
<reference evidence="1 2" key="1">
    <citation type="submission" date="2019-10" db="EMBL/GenBank/DDBJ databases">
        <authorList>
            <person name="Palmer J.M."/>
        </authorList>
    </citation>
    <scope>NUCLEOTIDE SEQUENCE [LARGE SCALE GENOMIC DNA]</scope>
    <source>
        <strain evidence="1 2">TWF694</strain>
    </source>
</reference>
<evidence type="ECO:0000313" key="2">
    <source>
        <dbReference type="Proteomes" id="UP001365542"/>
    </source>
</evidence>
<keyword evidence="2" id="KW-1185">Reference proteome</keyword>
<organism evidence="1 2">
    <name type="scientific">Orbilia ellipsospora</name>
    <dbReference type="NCBI Taxonomy" id="2528407"/>
    <lineage>
        <taxon>Eukaryota</taxon>
        <taxon>Fungi</taxon>
        <taxon>Dikarya</taxon>
        <taxon>Ascomycota</taxon>
        <taxon>Pezizomycotina</taxon>
        <taxon>Orbiliomycetes</taxon>
        <taxon>Orbiliales</taxon>
        <taxon>Orbiliaceae</taxon>
        <taxon>Orbilia</taxon>
    </lineage>
</organism>
<name>A0AAV9X4K1_9PEZI</name>
<sequence length="198" mass="21611">MTEHLWSHDAWLQYYESKAADFSVAVRSNHAALTSNLESTCDAALSNRAMHLRDSDSYHGKKLMTAASGLIPFAKIAVSVAVAEKFANEALRAFGLRDSSGLENLAQKLKSLTGRDSLAWDLIKAFAKHSAEDMLKDAGTHAATEAVHLKPVIGQIISVGSGYRSSRKRLIKIIDKTRSWAEEIHKGVLVPLAVEKAL</sequence>
<dbReference type="EMBL" id="JAVHJO010000010">
    <property type="protein sequence ID" value="KAK6535256.1"/>
    <property type="molecule type" value="Genomic_DNA"/>
</dbReference>
<proteinExistence type="predicted"/>
<comment type="caution">
    <text evidence="1">The sequence shown here is derived from an EMBL/GenBank/DDBJ whole genome shotgun (WGS) entry which is preliminary data.</text>
</comment>
<evidence type="ECO:0000313" key="1">
    <source>
        <dbReference type="EMBL" id="KAK6535256.1"/>
    </source>
</evidence>